<proteinExistence type="predicted"/>
<gene>
    <name evidence="2" type="ORF">AGLY_014795</name>
</gene>
<keyword evidence="3" id="KW-1185">Reference proteome</keyword>
<feature type="region of interest" description="Disordered" evidence="1">
    <location>
        <begin position="163"/>
        <end position="187"/>
    </location>
</feature>
<dbReference type="OrthoDB" id="10621352at2759"/>
<evidence type="ECO:0000313" key="3">
    <source>
        <dbReference type="Proteomes" id="UP000475862"/>
    </source>
</evidence>
<sequence>MPLYKLGSTRTCIWKPMQLRRHPQLIWFYHLYFILTRVRSTKSSQCSTSTQLFSSKIHPSRLTNHRIHTVLELYNSSLFSPLNLLGPNLTLRSYTQIDKINLIISKMDLTNKKLDMIALLLDEDEQVAQEPHRYLNCKEKTPNETLSSYNSPTDQRNLLLDFCSSPSDTSEFSDPDTSKANSLDSMA</sequence>
<evidence type="ECO:0000256" key="1">
    <source>
        <dbReference type="SAM" id="MobiDB-lite"/>
    </source>
</evidence>
<dbReference type="Proteomes" id="UP000475862">
    <property type="component" value="Unassembled WGS sequence"/>
</dbReference>
<organism evidence="2 3">
    <name type="scientific">Aphis glycines</name>
    <name type="common">Soybean aphid</name>
    <dbReference type="NCBI Taxonomy" id="307491"/>
    <lineage>
        <taxon>Eukaryota</taxon>
        <taxon>Metazoa</taxon>
        <taxon>Ecdysozoa</taxon>
        <taxon>Arthropoda</taxon>
        <taxon>Hexapoda</taxon>
        <taxon>Insecta</taxon>
        <taxon>Pterygota</taxon>
        <taxon>Neoptera</taxon>
        <taxon>Paraneoptera</taxon>
        <taxon>Hemiptera</taxon>
        <taxon>Sternorrhyncha</taxon>
        <taxon>Aphidomorpha</taxon>
        <taxon>Aphidoidea</taxon>
        <taxon>Aphididae</taxon>
        <taxon>Aphidini</taxon>
        <taxon>Aphis</taxon>
        <taxon>Aphis</taxon>
    </lineage>
</organism>
<comment type="caution">
    <text evidence="2">The sequence shown here is derived from an EMBL/GenBank/DDBJ whole genome shotgun (WGS) entry which is preliminary data.</text>
</comment>
<name>A0A6G0T324_APHGL</name>
<feature type="compositionally biased region" description="Polar residues" evidence="1">
    <location>
        <begin position="178"/>
        <end position="187"/>
    </location>
</feature>
<reference evidence="2 3" key="1">
    <citation type="submission" date="2019-08" db="EMBL/GenBank/DDBJ databases">
        <title>The genome of the soybean aphid Biotype 1, its phylome, world population structure and adaptation to the North American continent.</title>
        <authorList>
            <person name="Giordano R."/>
            <person name="Donthu R.K."/>
            <person name="Hernandez A.G."/>
            <person name="Wright C.L."/>
            <person name="Zimin A.V."/>
        </authorList>
    </citation>
    <scope>NUCLEOTIDE SEQUENCE [LARGE SCALE GENOMIC DNA]</scope>
    <source>
        <tissue evidence="2">Whole aphids</tissue>
    </source>
</reference>
<dbReference type="AlphaFoldDB" id="A0A6G0T324"/>
<protein>
    <submittedName>
        <fullName evidence="2">Uncharacterized protein</fullName>
    </submittedName>
</protein>
<evidence type="ECO:0000313" key="2">
    <source>
        <dbReference type="EMBL" id="KAE9524745.1"/>
    </source>
</evidence>
<dbReference type="EMBL" id="VYZN01000065">
    <property type="protein sequence ID" value="KAE9524745.1"/>
    <property type="molecule type" value="Genomic_DNA"/>
</dbReference>
<accession>A0A6G0T324</accession>